<dbReference type="GO" id="GO:0022857">
    <property type="term" value="F:transmembrane transporter activity"/>
    <property type="evidence" value="ECO:0007669"/>
    <property type="project" value="InterPro"/>
</dbReference>
<dbReference type="AlphaFoldDB" id="A0A0A1MP29"/>
<dbReference type="RefSeq" id="WP_042529579.1">
    <property type="nucleotide sequence ID" value="NZ_CAXOIH010000013.1"/>
</dbReference>
<reference evidence="9 10" key="1">
    <citation type="submission" date="2014-11" db="EMBL/GenBank/DDBJ databases">
        <authorList>
            <person name="Urmite Genomes Urmite Genomes"/>
        </authorList>
    </citation>
    <scope>NUCLEOTIDE SEQUENCE [LARGE SCALE GENOMIC DNA]</scope>
    <source>
        <strain evidence="9 10">Oc5</strain>
    </source>
</reference>
<gene>
    <name evidence="9" type="primary">yjjP</name>
    <name evidence="9" type="ORF">BN997_00626</name>
</gene>
<keyword evidence="5 7" id="KW-0472">Membrane</keyword>
<evidence type="ECO:0000256" key="5">
    <source>
        <dbReference type="ARBA" id="ARBA00023136"/>
    </source>
</evidence>
<evidence type="ECO:0000256" key="6">
    <source>
        <dbReference type="ARBA" id="ARBA00034125"/>
    </source>
</evidence>
<evidence type="ECO:0000256" key="4">
    <source>
        <dbReference type="ARBA" id="ARBA00022989"/>
    </source>
</evidence>
<evidence type="ECO:0000256" key="2">
    <source>
        <dbReference type="ARBA" id="ARBA00022475"/>
    </source>
</evidence>
<feature type="domain" description="Threonine/serine exporter-like N-terminal" evidence="8">
    <location>
        <begin position="11"/>
        <end position="247"/>
    </location>
</feature>
<keyword evidence="2" id="KW-1003">Cell membrane</keyword>
<accession>A0A0A1MP29</accession>
<evidence type="ECO:0000313" key="9">
    <source>
        <dbReference type="EMBL" id="CEI80816.1"/>
    </source>
</evidence>
<dbReference type="PANTHER" id="PTHR34390">
    <property type="entry name" value="UPF0442 PROTEIN YJJB-RELATED"/>
    <property type="match status" value="1"/>
</dbReference>
<organism evidence="9 10">
    <name type="scientific">Oceanobacillus oncorhynchi</name>
    <dbReference type="NCBI Taxonomy" id="545501"/>
    <lineage>
        <taxon>Bacteria</taxon>
        <taxon>Bacillati</taxon>
        <taxon>Bacillota</taxon>
        <taxon>Bacilli</taxon>
        <taxon>Bacillales</taxon>
        <taxon>Bacillaceae</taxon>
        <taxon>Oceanobacillus</taxon>
    </lineage>
</organism>
<evidence type="ECO:0000256" key="7">
    <source>
        <dbReference type="SAM" id="Phobius"/>
    </source>
</evidence>
<evidence type="ECO:0000256" key="1">
    <source>
        <dbReference type="ARBA" id="ARBA00004651"/>
    </source>
</evidence>
<proteinExistence type="inferred from homology"/>
<dbReference type="GO" id="GO:0015744">
    <property type="term" value="P:succinate transport"/>
    <property type="evidence" value="ECO:0007669"/>
    <property type="project" value="TreeGrafter"/>
</dbReference>
<feature type="transmembrane region" description="Helical" evidence="7">
    <location>
        <begin position="169"/>
        <end position="187"/>
    </location>
</feature>
<dbReference type="PANTHER" id="PTHR34390:SF2">
    <property type="entry name" value="SUCCINATE TRANSPORTER SUBUNIT YJJP-RELATED"/>
    <property type="match status" value="1"/>
</dbReference>
<dbReference type="STRING" id="545501.BN997_00626"/>
<feature type="transmembrane region" description="Helical" evidence="7">
    <location>
        <begin position="193"/>
        <end position="211"/>
    </location>
</feature>
<keyword evidence="10" id="KW-1185">Reference proteome</keyword>
<keyword evidence="3 7" id="KW-0812">Transmembrane</keyword>
<dbReference type="GO" id="GO:0005886">
    <property type="term" value="C:plasma membrane"/>
    <property type="evidence" value="ECO:0007669"/>
    <property type="project" value="UniProtKB-SubCell"/>
</dbReference>
<protein>
    <submittedName>
        <fullName evidence="9">Inner membrane protein YjjP</fullName>
    </submittedName>
</protein>
<dbReference type="InterPro" id="IPR050539">
    <property type="entry name" value="ThrE_Dicarb/AminoAcid_Exp"/>
</dbReference>
<dbReference type="Pfam" id="PF06738">
    <property type="entry name" value="ThrE"/>
    <property type="match status" value="1"/>
</dbReference>
<feature type="transmembrane region" description="Helical" evidence="7">
    <location>
        <begin position="112"/>
        <end position="134"/>
    </location>
</feature>
<comment type="subcellular location">
    <subcellularLocation>
        <location evidence="1">Cell membrane</location>
        <topology evidence="1">Multi-pass membrane protein</topology>
    </subcellularLocation>
</comment>
<dbReference type="InterPro" id="IPR010619">
    <property type="entry name" value="ThrE-like_N"/>
</dbReference>
<dbReference type="Proteomes" id="UP000040453">
    <property type="component" value="Unassembled WGS sequence"/>
</dbReference>
<comment type="similarity">
    <text evidence="6">Belongs to the ThrE exporter (TC 2.A.79) family.</text>
</comment>
<dbReference type="EMBL" id="CDGG01000001">
    <property type="protein sequence ID" value="CEI80816.1"/>
    <property type="molecule type" value="Genomic_DNA"/>
</dbReference>
<evidence type="ECO:0000313" key="10">
    <source>
        <dbReference type="Proteomes" id="UP000040453"/>
    </source>
</evidence>
<keyword evidence="4 7" id="KW-1133">Transmembrane helix</keyword>
<name>A0A0A1MP29_9BACI</name>
<feature type="transmembrane region" description="Helical" evidence="7">
    <location>
        <begin position="231"/>
        <end position="248"/>
    </location>
</feature>
<evidence type="ECO:0000259" key="8">
    <source>
        <dbReference type="Pfam" id="PF06738"/>
    </source>
</evidence>
<evidence type="ECO:0000256" key="3">
    <source>
        <dbReference type="ARBA" id="ARBA00022692"/>
    </source>
</evidence>
<sequence length="250" mass="27024">MSKQSVTVEKICLLAGKIMLASGAETYRVEDTMDRIAQSYGVENPQSYATLTGLHFSLDYTESSYFLRITKRATDLHKIDDVNQLSREIVAYQLPLETAYHKLKTLEKNVPTFSLSFQVLAATLVSGCFSLMFGGTWADFLPACLAGSIGYSTMILFDKMIEIRFLAEFIGSSFIGLTAAICFLLGFGGSLEMIIIGAVMPLVPGLPITNAIRDLMAGHLVSGVSKGIESLLTAVAIGAGIAMVYGFFPV</sequence>